<feature type="binding site" evidence="12">
    <location>
        <begin position="237"/>
        <end position="239"/>
    </location>
    <ligand>
        <name>substrate</name>
    </ligand>
</feature>
<feature type="binding site" evidence="13">
    <location>
        <position position="54"/>
    </location>
    <ligand>
        <name>Ca(2+)</name>
        <dbReference type="ChEBI" id="CHEBI:29108"/>
    </ligand>
</feature>
<dbReference type="Gene3D" id="3.60.15.10">
    <property type="entry name" value="Ribonuclease Z/Hydroxyacylglutathione hydrolase-like"/>
    <property type="match status" value="1"/>
</dbReference>
<dbReference type="InterPro" id="IPR055132">
    <property type="entry name" value="RNase_J_b_CASP"/>
</dbReference>
<keyword evidence="3 10" id="KW-0540">Nuclease</keyword>
<dbReference type="STRING" id="36847.CLNEO_28220"/>
<feature type="binding site" evidence="13">
    <location>
        <position position="81"/>
    </location>
    <ligand>
        <name>Zn(2+)</name>
        <dbReference type="ChEBI" id="CHEBI:29105"/>
        <label>1</label>
        <note>catalytic</note>
    </ligand>
</feature>
<comment type="cofactor">
    <cofactor evidence="13">
        <name>Ca(2+)</name>
        <dbReference type="ChEBI" id="CHEBI:29108"/>
    </cofactor>
    <text evidence="13">Binds 1 Ca(2+) cation per subunit. Seen in 1 crystal structure, it is not clear if it is physiologically important.</text>
</comment>
<dbReference type="PROSITE" id="PS01292">
    <property type="entry name" value="UPF0036"/>
    <property type="match status" value="1"/>
</dbReference>
<comment type="function">
    <text evidence="10">An RNase that has 5'-3' exonuclease and possibly endonuclease activity. Involved in maturation of rRNA and in some organisms also mRNA maturation and/or decay.</text>
</comment>
<dbReference type="SMART" id="SM00849">
    <property type="entry name" value="Lactamase_B"/>
    <property type="match status" value="1"/>
</dbReference>
<dbReference type="InterPro" id="IPR030854">
    <property type="entry name" value="RNase_J_bac"/>
</dbReference>
<evidence type="ECO:0000256" key="5">
    <source>
        <dbReference type="ARBA" id="ARBA00022759"/>
    </source>
</evidence>
<evidence type="ECO:0000256" key="6">
    <source>
        <dbReference type="ARBA" id="ARBA00022801"/>
    </source>
</evidence>
<evidence type="ECO:0000256" key="2">
    <source>
        <dbReference type="ARBA" id="ARBA00022490"/>
    </source>
</evidence>
<accession>A0A136WBH1</accession>
<dbReference type="SUPFAM" id="SSF56281">
    <property type="entry name" value="Metallo-hydrolase/oxidoreductase"/>
    <property type="match status" value="1"/>
</dbReference>
<sequence length="560" mass="62169">MAGRKPKPKAKLKIASLGGLDEIGKNLTVLEYGNDIMIIDCGLAFPEDDMLGVDLVIPDVTYLTKNIDKVRGIVLTHGHEDHIGALPYILKQINVPVFGTLLTLGLLENKLREHKMLDKTVRHTVVPKERVNLGQFNVEFIHTNHSIADAVALAIHTPIGTVVHTGDFKVDYTPLDGDVIDLQRFAELGKEGVLLLMSDSTNAERKGYTMSEKSVGKVFEKIFEDTPKNRIMVATFSSNIHRIQQVVNAAHMYDRKVAIIGRSLVNAVKTASELEYLTIPSSTLIDIGEIKNYPDEKLCIITTGSQGEAMSALSRISMNEHRQVSVKPEDKIIISASAIPGNEKNVIRVINELLKKGANVIYGDMEEIHVSGHARQEELKLMMALTKPKFFMPVHGEFMHLSCHRDLAISMGIDKKDIFVMKLGEVLELSRNEARINGTVPAGQVMVDGLGVGDVGNIVLRDRKHLSQDGLIVVVVTMDRENGTVIAGPDIISRGFVYVRVAEDLMDEAKKVVAEALQKCEEKNITSWNYIKGVIKDSLKNYFWQKTKRSPMILPIIMEV</sequence>
<keyword evidence="4 13" id="KW-0479">Metal-binding</keyword>
<dbReference type="GO" id="GO:0005737">
    <property type="term" value="C:cytoplasm"/>
    <property type="evidence" value="ECO:0007669"/>
    <property type="project" value="UniProtKB-SubCell"/>
</dbReference>
<dbReference type="RefSeq" id="WP_066090647.1">
    <property type="nucleotide sequence ID" value="NZ_LRVM01000014.1"/>
</dbReference>
<dbReference type="InterPro" id="IPR042173">
    <property type="entry name" value="RNase_J_2"/>
</dbReference>
<feature type="active site" description="Proton donor" evidence="11">
    <location>
        <position position="199"/>
    </location>
</feature>
<feature type="binding site" evidence="13">
    <location>
        <position position="395"/>
    </location>
    <ligand>
        <name>Zn(2+)</name>
        <dbReference type="ChEBI" id="CHEBI:29105"/>
        <label>1</label>
        <note>catalytic</note>
    </ligand>
</feature>
<organism evidence="16 17">
    <name type="scientific">Anaerotignum neopropionicum</name>
    <dbReference type="NCBI Taxonomy" id="36847"/>
    <lineage>
        <taxon>Bacteria</taxon>
        <taxon>Bacillati</taxon>
        <taxon>Bacillota</taxon>
        <taxon>Clostridia</taxon>
        <taxon>Lachnospirales</taxon>
        <taxon>Anaerotignaceae</taxon>
        <taxon>Anaerotignum</taxon>
    </lineage>
</organism>
<comment type="cofactor">
    <cofactor evidence="13">
        <name>Zn(2+)</name>
        <dbReference type="ChEBI" id="CHEBI:29105"/>
    </cofactor>
    <text evidence="13">Binds 2 Zn(2+) ions per subunit. It is not clear if Zn(2+) or Mg(2+) is physiologically important.</text>
</comment>
<dbReference type="PANTHER" id="PTHR43694">
    <property type="entry name" value="RIBONUCLEASE J"/>
    <property type="match status" value="1"/>
</dbReference>
<feature type="active site" description="Proton acceptor" evidence="11">
    <location>
        <position position="373"/>
    </location>
</feature>
<dbReference type="InterPro" id="IPR011108">
    <property type="entry name" value="RMMBL"/>
</dbReference>
<comment type="subcellular location">
    <subcellularLocation>
        <location evidence="1 10">Cytoplasm</location>
    </subcellularLocation>
</comment>
<dbReference type="GO" id="GO:0004521">
    <property type="term" value="F:RNA endonuclease activity"/>
    <property type="evidence" value="ECO:0007669"/>
    <property type="project" value="UniProtKB-UniRule"/>
</dbReference>
<keyword evidence="14" id="KW-0175">Coiled coil</keyword>
<dbReference type="Gene3D" id="3.10.20.580">
    <property type="match status" value="1"/>
</dbReference>
<name>A0A136WBH1_9FIRM</name>
<feature type="binding site" evidence="13">
    <location>
        <position position="77"/>
    </location>
    <ligand>
        <name>Zn(2+)</name>
        <dbReference type="ChEBI" id="CHEBI:29105"/>
        <label>1</label>
        <note>catalytic</note>
    </ligand>
</feature>
<evidence type="ECO:0000256" key="1">
    <source>
        <dbReference type="ARBA" id="ARBA00004496"/>
    </source>
</evidence>
<keyword evidence="13" id="KW-0106">Calcium</keyword>
<evidence type="ECO:0000256" key="12">
    <source>
        <dbReference type="PIRSR" id="PIRSR004803-2"/>
    </source>
</evidence>
<evidence type="ECO:0000259" key="15">
    <source>
        <dbReference type="SMART" id="SM00849"/>
    </source>
</evidence>
<dbReference type="Pfam" id="PF17770">
    <property type="entry name" value="RNase_J_C"/>
    <property type="match status" value="1"/>
</dbReference>
<dbReference type="Pfam" id="PF07521">
    <property type="entry name" value="RMMBL"/>
    <property type="match status" value="1"/>
</dbReference>
<proteinExistence type="inferred from homology"/>
<evidence type="ECO:0000256" key="7">
    <source>
        <dbReference type="ARBA" id="ARBA00022833"/>
    </source>
</evidence>
<keyword evidence="6 10" id="KW-0378">Hydrolase</keyword>
<dbReference type="Pfam" id="PF22505">
    <property type="entry name" value="RNase_J_b_CASP"/>
    <property type="match status" value="1"/>
</dbReference>
<keyword evidence="5 10" id="KW-0255">Endonuclease</keyword>
<feature type="binding site" evidence="13">
    <location>
        <position position="145"/>
    </location>
    <ligand>
        <name>Zn(2+)</name>
        <dbReference type="ChEBI" id="CHEBI:29105"/>
        <label>1</label>
        <note>catalytic</note>
    </ligand>
</feature>
<dbReference type="GO" id="GO:0008270">
    <property type="term" value="F:zinc ion binding"/>
    <property type="evidence" value="ECO:0007669"/>
    <property type="project" value="InterPro"/>
</dbReference>
<dbReference type="FunFam" id="3.10.20.580:FF:000001">
    <property type="entry name" value="Ribonuclease J"/>
    <property type="match status" value="1"/>
</dbReference>
<keyword evidence="7 13" id="KW-0862">Zinc</keyword>
<comment type="similarity">
    <text evidence="10">Belongs to the metallo-beta-lactamase superfamily. RNA-metabolizing metallo-beta-lactamase-like family. Bacterial RNase J subfamily.</text>
</comment>
<evidence type="ECO:0000256" key="3">
    <source>
        <dbReference type="ARBA" id="ARBA00022722"/>
    </source>
</evidence>
<evidence type="ECO:0000313" key="17">
    <source>
        <dbReference type="Proteomes" id="UP000070539"/>
    </source>
</evidence>
<dbReference type="InterPro" id="IPR001587">
    <property type="entry name" value="RNase_J_CS"/>
</dbReference>
<dbReference type="Pfam" id="PF00753">
    <property type="entry name" value="Lactamase_B"/>
    <property type="match status" value="1"/>
</dbReference>
<feature type="binding site" evidence="13">
    <location>
        <position position="167"/>
    </location>
    <ligand>
        <name>Zn(2+)</name>
        <dbReference type="ChEBI" id="CHEBI:29105"/>
        <label>1</label>
        <note>catalytic</note>
    </ligand>
</feature>
<evidence type="ECO:0000256" key="8">
    <source>
        <dbReference type="ARBA" id="ARBA00022839"/>
    </source>
</evidence>
<feature type="binding site" evidence="13">
    <location>
        <position position="52"/>
    </location>
    <ligand>
        <name>Ca(2+)</name>
        <dbReference type="ChEBI" id="CHEBI:29108"/>
    </ligand>
</feature>
<dbReference type="GO" id="GO:0006364">
    <property type="term" value="P:rRNA processing"/>
    <property type="evidence" value="ECO:0007669"/>
    <property type="project" value="UniProtKB-UniRule"/>
</dbReference>
<dbReference type="PIRSF" id="PIRSF004803">
    <property type="entry name" value="RnjA"/>
    <property type="match status" value="1"/>
</dbReference>
<dbReference type="PATRIC" id="fig|36847.3.peg.3297"/>
<dbReference type="InterPro" id="IPR041636">
    <property type="entry name" value="RNase_J_C"/>
</dbReference>
<reference evidence="16 17" key="1">
    <citation type="submission" date="2016-01" db="EMBL/GenBank/DDBJ databases">
        <title>Genome sequence of Clostridium neopropionicum X4, DSM-3847.</title>
        <authorList>
            <person name="Poehlein A."/>
            <person name="Beck M.H."/>
            <person name="Bengelsdorf F.R."/>
            <person name="Daniel R."/>
            <person name="Duerre P."/>
        </authorList>
    </citation>
    <scope>NUCLEOTIDE SEQUENCE [LARGE SCALE GENOMIC DNA]</scope>
    <source>
        <strain evidence="16 17">DSM-3847</strain>
    </source>
</reference>
<dbReference type="CDD" id="cd07714">
    <property type="entry name" value="RNaseJ_MBL-fold"/>
    <property type="match status" value="1"/>
</dbReference>
<dbReference type="InterPro" id="IPR036866">
    <property type="entry name" value="RibonucZ/Hydroxyglut_hydro"/>
</dbReference>
<feature type="binding site" evidence="13">
    <location>
        <position position="79"/>
    </location>
    <ligand>
        <name>Zn(2+)</name>
        <dbReference type="ChEBI" id="CHEBI:29105"/>
        <label>2</label>
        <note>catalytic</note>
    </ligand>
</feature>
<dbReference type="EMBL" id="LRVM01000014">
    <property type="protein sequence ID" value="KXL51850.1"/>
    <property type="molecule type" value="Genomic_DNA"/>
</dbReference>
<keyword evidence="17" id="KW-1185">Reference proteome</keyword>
<dbReference type="InterPro" id="IPR001279">
    <property type="entry name" value="Metallo-B-lactamas"/>
</dbReference>
<feature type="coiled-coil region" evidence="14">
    <location>
        <begin position="499"/>
        <end position="526"/>
    </location>
</feature>
<evidence type="ECO:0000256" key="14">
    <source>
        <dbReference type="SAM" id="Coils"/>
    </source>
</evidence>
<evidence type="ECO:0000313" key="16">
    <source>
        <dbReference type="EMBL" id="KXL51850.1"/>
    </source>
</evidence>
<feature type="binding site" evidence="10 12">
    <location>
        <begin position="369"/>
        <end position="373"/>
    </location>
    <ligand>
        <name>substrate</name>
    </ligand>
</feature>
<dbReference type="EC" id="3.1.-.-" evidence="10"/>
<dbReference type="NCBIfam" id="TIGR00649">
    <property type="entry name" value="MG423"/>
    <property type="match status" value="1"/>
</dbReference>
<gene>
    <name evidence="16" type="primary">rnjA</name>
    <name evidence="10" type="synonym">rnj</name>
    <name evidence="16" type="ORF">CLNEO_28220</name>
</gene>
<dbReference type="GO" id="GO:0004534">
    <property type="term" value="F:5'-3' RNA exonuclease activity"/>
    <property type="evidence" value="ECO:0007669"/>
    <property type="project" value="UniProtKB-UniRule"/>
</dbReference>
<keyword evidence="2 10" id="KW-0963">Cytoplasm</keyword>
<dbReference type="Gene3D" id="3.40.50.10710">
    <property type="entry name" value="Metallo-hydrolase/oxidoreductase"/>
    <property type="match status" value="1"/>
</dbReference>
<evidence type="ECO:0000256" key="4">
    <source>
        <dbReference type="ARBA" id="ARBA00022723"/>
    </source>
</evidence>
<dbReference type="AlphaFoldDB" id="A0A136WBH1"/>
<dbReference type="InterPro" id="IPR004613">
    <property type="entry name" value="RNase_J"/>
</dbReference>
<keyword evidence="8 10" id="KW-0269">Exonuclease</keyword>
<comment type="caution">
    <text evidence="16">The sequence shown here is derived from an EMBL/GenBank/DDBJ whole genome shotgun (WGS) entry which is preliminary data.</text>
</comment>
<protein>
    <recommendedName>
        <fullName evidence="10">Ribonuclease J</fullName>
        <shortName evidence="10">RNase J</shortName>
        <ecNumber evidence="10">3.1.-.-</ecNumber>
    </recommendedName>
</protein>
<feature type="binding site" evidence="13">
    <location>
        <position position="448"/>
    </location>
    <ligand>
        <name>Ca(2+)</name>
        <dbReference type="ChEBI" id="CHEBI:29108"/>
    </ligand>
</feature>
<dbReference type="OrthoDB" id="9758375at2"/>
<comment type="subunit">
    <text evidence="10">Homodimer, may be a subunit of the RNA degradosome.</text>
</comment>
<evidence type="ECO:0000256" key="13">
    <source>
        <dbReference type="PIRSR" id="PIRSR004803-3"/>
    </source>
</evidence>
<dbReference type="PANTHER" id="PTHR43694:SF1">
    <property type="entry name" value="RIBONUCLEASE J"/>
    <property type="match status" value="1"/>
</dbReference>
<dbReference type="HAMAP" id="MF_01491">
    <property type="entry name" value="RNase_J_bact"/>
    <property type="match status" value="1"/>
</dbReference>
<dbReference type="Proteomes" id="UP000070539">
    <property type="component" value="Unassembled WGS sequence"/>
</dbReference>
<feature type="domain" description="Metallo-beta-lactamase" evidence="15">
    <location>
        <begin position="24"/>
        <end position="222"/>
    </location>
</feature>
<keyword evidence="10" id="KW-0698">rRNA processing</keyword>
<keyword evidence="9 10" id="KW-0694">RNA-binding</keyword>
<evidence type="ECO:0000256" key="11">
    <source>
        <dbReference type="PIRSR" id="PIRSR004803-1"/>
    </source>
</evidence>
<feature type="binding site" evidence="13">
    <location>
        <position position="82"/>
    </location>
    <ligand>
        <name>Zn(2+)</name>
        <dbReference type="ChEBI" id="CHEBI:29105"/>
        <label>1</label>
        <note>catalytic</note>
    </ligand>
</feature>
<dbReference type="GO" id="GO:0003723">
    <property type="term" value="F:RNA binding"/>
    <property type="evidence" value="ECO:0007669"/>
    <property type="project" value="UniProtKB-UniRule"/>
</dbReference>
<evidence type="ECO:0000256" key="10">
    <source>
        <dbReference type="HAMAP-Rule" id="MF_01491"/>
    </source>
</evidence>
<evidence type="ECO:0000256" key="9">
    <source>
        <dbReference type="ARBA" id="ARBA00022884"/>
    </source>
</evidence>